<dbReference type="PANTHER" id="PTHR31642">
    <property type="entry name" value="TRICHOTHECENE 3-O-ACETYLTRANSFERASE"/>
    <property type="match status" value="1"/>
</dbReference>
<keyword evidence="3" id="KW-0012">Acyltransferase</keyword>
<comment type="similarity">
    <text evidence="1">Belongs to the plant acyltransferase family.</text>
</comment>
<dbReference type="AlphaFoldDB" id="A0A8T0W2H1"/>
<dbReference type="Proteomes" id="UP000823388">
    <property type="component" value="Chromosome 2K"/>
</dbReference>
<evidence type="ECO:0000313" key="5">
    <source>
        <dbReference type="Proteomes" id="UP000823388"/>
    </source>
</evidence>
<keyword evidence="2" id="KW-0808">Transferase</keyword>
<dbReference type="PANTHER" id="PTHR31642:SF138">
    <property type="entry name" value="PUTRESCINE HYDROXYCINNAMOYLTRANSFERASE 1"/>
    <property type="match status" value="1"/>
</dbReference>
<comment type="caution">
    <text evidence="4">The sequence shown here is derived from an EMBL/GenBank/DDBJ whole genome shotgun (WGS) entry which is preliminary data.</text>
</comment>
<evidence type="ECO:0000256" key="1">
    <source>
        <dbReference type="ARBA" id="ARBA00009861"/>
    </source>
</evidence>
<accession>A0A8T0W2H1</accession>
<dbReference type="InterPro" id="IPR023213">
    <property type="entry name" value="CAT-like_dom_sf"/>
</dbReference>
<name>A0A8T0W2H1_PANVG</name>
<dbReference type="Pfam" id="PF02458">
    <property type="entry name" value="Transferase"/>
    <property type="match status" value="1"/>
</dbReference>
<protein>
    <submittedName>
        <fullName evidence="4">Uncharacterized protein</fullName>
    </submittedName>
</protein>
<proteinExistence type="inferred from homology"/>
<organism evidence="4 5">
    <name type="scientific">Panicum virgatum</name>
    <name type="common">Blackwell switchgrass</name>
    <dbReference type="NCBI Taxonomy" id="38727"/>
    <lineage>
        <taxon>Eukaryota</taxon>
        <taxon>Viridiplantae</taxon>
        <taxon>Streptophyta</taxon>
        <taxon>Embryophyta</taxon>
        <taxon>Tracheophyta</taxon>
        <taxon>Spermatophyta</taxon>
        <taxon>Magnoliopsida</taxon>
        <taxon>Liliopsida</taxon>
        <taxon>Poales</taxon>
        <taxon>Poaceae</taxon>
        <taxon>PACMAD clade</taxon>
        <taxon>Panicoideae</taxon>
        <taxon>Panicodae</taxon>
        <taxon>Paniceae</taxon>
        <taxon>Panicinae</taxon>
        <taxon>Panicum</taxon>
        <taxon>Panicum sect. Hiantes</taxon>
    </lineage>
</organism>
<evidence type="ECO:0000256" key="2">
    <source>
        <dbReference type="ARBA" id="ARBA00022679"/>
    </source>
</evidence>
<dbReference type="EMBL" id="CM029039">
    <property type="protein sequence ID" value="KAG2641565.1"/>
    <property type="molecule type" value="Genomic_DNA"/>
</dbReference>
<gene>
    <name evidence="4" type="ORF">PVAP13_2KG181416</name>
</gene>
<reference evidence="4" key="1">
    <citation type="submission" date="2020-05" db="EMBL/GenBank/DDBJ databases">
        <title>WGS assembly of Panicum virgatum.</title>
        <authorList>
            <person name="Lovell J.T."/>
            <person name="Jenkins J."/>
            <person name="Shu S."/>
            <person name="Juenger T.E."/>
            <person name="Schmutz J."/>
        </authorList>
    </citation>
    <scope>NUCLEOTIDE SEQUENCE</scope>
    <source>
        <strain evidence="4">AP13</strain>
    </source>
</reference>
<dbReference type="GO" id="GO:0016747">
    <property type="term" value="F:acyltransferase activity, transferring groups other than amino-acyl groups"/>
    <property type="evidence" value="ECO:0007669"/>
    <property type="project" value="TreeGrafter"/>
</dbReference>
<keyword evidence="5" id="KW-1185">Reference proteome</keyword>
<evidence type="ECO:0000256" key="3">
    <source>
        <dbReference type="ARBA" id="ARBA00023315"/>
    </source>
</evidence>
<evidence type="ECO:0000313" key="4">
    <source>
        <dbReference type="EMBL" id="KAG2641565.1"/>
    </source>
</evidence>
<dbReference type="Gene3D" id="3.30.559.10">
    <property type="entry name" value="Chloramphenicol acetyltransferase-like domain"/>
    <property type="match status" value="1"/>
</dbReference>
<dbReference type="InterPro" id="IPR050317">
    <property type="entry name" value="Plant_Fungal_Acyltransferase"/>
</dbReference>
<sequence>MASFSLDIMKAALSKALVPYYPLAGRLTVDGSTGRPEISCTGDGVLFVAAHAGGTLGDLGDLAPSEVLRRMLVPSAADGSGHAGVVLVMLQVTFFRCGAVCLGIATQHMASDGRGVSHFLNTWAAIARGGVDEAATLPRPFLDRPLLRARSPPAAVRIEHAKYPRRGLRLGSASILPQGHHEARRPYVSCSLPRR</sequence>